<name>A0ABQ9FC37_TEGGR</name>
<organism evidence="1 2">
    <name type="scientific">Tegillarca granosa</name>
    <name type="common">Malaysian cockle</name>
    <name type="synonym">Anadara granosa</name>
    <dbReference type="NCBI Taxonomy" id="220873"/>
    <lineage>
        <taxon>Eukaryota</taxon>
        <taxon>Metazoa</taxon>
        <taxon>Spiralia</taxon>
        <taxon>Lophotrochozoa</taxon>
        <taxon>Mollusca</taxon>
        <taxon>Bivalvia</taxon>
        <taxon>Autobranchia</taxon>
        <taxon>Pteriomorphia</taxon>
        <taxon>Arcoida</taxon>
        <taxon>Arcoidea</taxon>
        <taxon>Arcidae</taxon>
        <taxon>Tegillarca</taxon>
    </lineage>
</organism>
<evidence type="ECO:0000313" key="1">
    <source>
        <dbReference type="EMBL" id="KAJ8313422.1"/>
    </source>
</evidence>
<keyword evidence="2" id="KW-1185">Reference proteome</keyword>
<evidence type="ECO:0000313" key="2">
    <source>
        <dbReference type="Proteomes" id="UP001217089"/>
    </source>
</evidence>
<reference evidence="1 2" key="1">
    <citation type="submission" date="2022-12" db="EMBL/GenBank/DDBJ databases">
        <title>Chromosome-level genome of Tegillarca granosa.</title>
        <authorList>
            <person name="Kim J."/>
        </authorList>
    </citation>
    <scope>NUCLEOTIDE SEQUENCE [LARGE SCALE GENOMIC DNA]</scope>
    <source>
        <strain evidence="1">Teg-2019</strain>
        <tissue evidence="1">Adductor muscle</tissue>
    </source>
</reference>
<dbReference type="EMBL" id="JARBDR010000367">
    <property type="protein sequence ID" value="KAJ8313422.1"/>
    <property type="molecule type" value="Genomic_DNA"/>
</dbReference>
<comment type="caution">
    <text evidence="1">The sequence shown here is derived from an EMBL/GenBank/DDBJ whole genome shotgun (WGS) entry which is preliminary data.</text>
</comment>
<protein>
    <submittedName>
        <fullName evidence="1">Uncharacterized protein</fullName>
    </submittedName>
</protein>
<dbReference type="Proteomes" id="UP001217089">
    <property type="component" value="Unassembled WGS sequence"/>
</dbReference>
<proteinExistence type="predicted"/>
<sequence>METIPAPINKNPTESPVLINMAGGNMVLEQVDNNTLSEEITNAVQDVVSAENLQGLEEVVYYVFNKEI</sequence>
<accession>A0ABQ9FC37</accession>
<gene>
    <name evidence="1" type="ORF">KUTeg_009050</name>
</gene>